<feature type="chain" id="PRO_5004560810" evidence="1">
    <location>
        <begin position="17"/>
        <end position="89"/>
    </location>
</feature>
<sequence>MRVTFLLVVAAAATSATPLPQLAGKFFSGAVNTIGLACAFQQEECQKMGDALKHGVTKVGGRPVDAKEGDRIMKSGLHNGFGVAMLAVG</sequence>
<evidence type="ECO:0000256" key="1">
    <source>
        <dbReference type="SAM" id="SignalP"/>
    </source>
</evidence>
<evidence type="ECO:0000313" key="2">
    <source>
        <dbReference type="EMBL" id="EPS43076.1"/>
    </source>
</evidence>
<name>S8APM9_DACHA</name>
<dbReference type="OMA" id="KDTISGW"/>
<gene>
    <name evidence="2" type="ORF">H072_2938</name>
</gene>
<dbReference type="EMBL" id="AQGS01000089">
    <property type="protein sequence ID" value="EPS43076.1"/>
    <property type="molecule type" value="Genomic_DNA"/>
</dbReference>
<dbReference type="AlphaFoldDB" id="S8APM9"/>
<feature type="signal peptide" evidence="1">
    <location>
        <begin position="1"/>
        <end position="16"/>
    </location>
</feature>
<comment type="caution">
    <text evidence="2">The sequence shown here is derived from an EMBL/GenBank/DDBJ whole genome shotgun (WGS) entry which is preliminary data.</text>
</comment>
<dbReference type="OrthoDB" id="5317117at2759"/>
<evidence type="ECO:0000313" key="3">
    <source>
        <dbReference type="Proteomes" id="UP000015100"/>
    </source>
</evidence>
<reference evidence="2 3" key="1">
    <citation type="journal article" date="2013" name="PLoS Genet.">
        <title>Genomic mechanisms accounting for the adaptation to parasitism in nematode-trapping fungi.</title>
        <authorList>
            <person name="Meerupati T."/>
            <person name="Andersson K.M."/>
            <person name="Friman E."/>
            <person name="Kumar D."/>
            <person name="Tunlid A."/>
            <person name="Ahren D."/>
        </authorList>
    </citation>
    <scope>NUCLEOTIDE SEQUENCE [LARGE SCALE GENOMIC DNA]</scope>
    <source>
        <strain evidence="2 3">CBS 200.50</strain>
    </source>
</reference>
<proteinExistence type="predicted"/>
<organism evidence="2 3">
    <name type="scientific">Dactylellina haptotyla (strain CBS 200.50)</name>
    <name type="common">Nematode-trapping fungus</name>
    <name type="synonym">Monacrosporium haptotylum</name>
    <dbReference type="NCBI Taxonomy" id="1284197"/>
    <lineage>
        <taxon>Eukaryota</taxon>
        <taxon>Fungi</taxon>
        <taxon>Dikarya</taxon>
        <taxon>Ascomycota</taxon>
        <taxon>Pezizomycotina</taxon>
        <taxon>Orbiliomycetes</taxon>
        <taxon>Orbiliales</taxon>
        <taxon>Orbiliaceae</taxon>
        <taxon>Dactylellina</taxon>
    </lineage>
</organism>
<protein>
    <submittedName>
        <fullName evidence="2">Uncharacterized protein</fullName>
    </submittedName>
</protein>
<keyword evidence="1" id="KW-0732">Signal</keyword>
<keyword evidence="3" id="KW-1185">Reference proteome</keyword>
<accession>S8APM9</accession>
<dbReference type="HOGENOM" id="CLU_2454690_0_0_1"/>
<reference evidence="3" key="2">
    <citation type="submission" date="2013-04" db="EMBL/GenBank/DDBJ databases">
        <title>Genomic mechanisms accounting for the adaptation to parasitism in nematode-trapping fungi.</title>
        <authorList>
            <person name="Ahren D.G."/>
        </authorList>
    </citation>
    <scope>NUCLEOTIDE SEQUENCE [LARGE SCALE GENOMIC DNA]</scope>
    <source>
        <strain evidence="3">CBS 200.50</strain>
    </source>
</reference>
<dbReference type="Proteomes" id="UP000015100">
    <property type="component" value="Unassembled WGS sequence"/>
</dbReference>